<dbReference type="PANTHER" id="PTHR42901:SF1">
    <property type="entry name" value="ALCOHOL DEHYDROGENASE"/>
    <property type="match status" value="1"/>
</dbReference>
<evidence type="ECO:0000256" key="1">
    <source>
        <dbReference type="ARBA" id="ARBA00006484"/>
    </source>
</evidence>
<comment type="caution">
    <text evidence="5">The sequence shown here is derived from an EMBL/GenBank/DDBJ whole genome shotgun (WGS) entry which is preliminary data.</text>
</comment>
<evidence type="ECO:0000256" key="2">
    <source>
        <dbReference type="ARBA" id="ARBA00023002"/>
    </source>
</evidence>
<dbReference type="InterPro" id="IPR036291">
    <property type="entry name" value="NAD(P)-bd_dom_sf"/>
</dbReference>
<dbReference type="NCBIfam" id="NF006776">
    <property type="entry name" value="PRK09291.1"/>
    <property type="match status" value="1"/>
</dbReference>
<dbReference type="PANTHER" id="PTHR42901">
    <property type="entry name" value="ALCOHOL DEHYDROGENASE"/>
    <property type="match status" value="1"/>
</dbReference>
<dbReference type="InterPro" id="IPR020904">
    <property type="entry name" value="Sc_DH/Rdtase_CS"/>
</dbReference>
<dbReference type="InterPro" id="IPR002347">
    <property type="entry name" value="SDR_fam"/>
</dbReference>
<dbReference type="PRINTS" id="PR00081">
    <property type="entry name" value="GDHRDH"/>
</dbReference>
<protein>
    <recommendedName>
        <fullName evidence="7">SDR family oxidoreductase</fullName>
    </recommendedName>
</protein>
<gene>
    <name evidence="5" type="ORF">HDF08_003525</name>
</gene>
<dbReference type="Proteomes" id="UP000564385">
    <property type="component" value="Unassembled WGS sequence"/>
</dbReference>
<reference evidence="5 6" key="1">
    <citation type="submission" date="2020-07" db="EMBL/GenBank/DDBJ databases">
        <title>Genomic Encyclopedia of Type Strains, Phase IV (KMG-V): Genome sequencing to study the core and pangenomes of soil and plant-associated prokaryotes.</title>
        <authorList>
            <person name="Whitman W."/>
        </authorList>
    </citation>
    <scope>NUCLEOTIDE SEQUENCE [LARGE SCALE GENOMIC DNA]</scope>
    <source>
        <strain evidence="5 6">M8UP22</strain>
    </source>
</reference>
<dbReference type="Gene3D" id="3.40.50.720">
    <property type="entry name" value="NAD(P)-binding Rossmann-like Domain"/>
    <property type="match status" value="1"/>
</dbReference>
<evidence type="ECO:0000256" key="3">
    <source>
        <dbReference type="RuleBase" id="RU000363"/>
    </source>
</evidence>
<dbReference type="AlphaFoldDB" id="A0A852VF09"/>
<dbReference type="EMBL" id="JACCCU010000002">
    <property type="protein sequence ID" value="NYF91423.1"/>
    <property type="molecule type" value="Genomic_DNA"/>
</dbReference>
<dbReference type="PROSITE" id="PS00061">
    <property type="entry name" value="ADH_SHORT"/>
    <property type="match status" value="1"/>
</dbReference>
<evidence type="ECO:0000256" key="4">
    <source>
        <dbReference type="SAM" id="MobiDB-lite"/>
    </source>
</evidence>
<proteinExistence type="inferred from homology"/>
<organism evidence="5 6">
    <name type="scientific">Tunturiibacter lichenicola</name>
    <dbReference type="NCBI Taxonomy" id="2051959"/>
    <lineage>
        <taxon>Bacteria</taxon>
        <taxon>Pseudomonadati</taxon>
        <taxon>Acidobacteriota</taxon>
        <taxon>Terriglobia</taxon>
        <taxon>Terriglobales</taxon>
        <taxon>Acidobacteriaceae</taxon>
        <taxon>Tunturiibacter</taxon>
    </lineage>
</organism>
<evidence type="ECO:0008006" key="7">
    <source>
        <dbReference type="Google" id="ProtNLM"/>
    </source>
</evidence>
<name>A0A852VF09_9BACT</name>
<accession>A0A852VF09</accession>
<comment type="similarity">
    <text evidence="1 3">Belongs to the short-chain dehydrogenases/reductases (SDR) family.</text>
</comment>
<dbReference type="PRINTS" id="PR00080">
    <property type="entry name" value="SDRFAMILY"/>
</dbReference>
<feature type="region of interest" description="Disordered" evidence="4">
    <location>
        <begin position="277"/>
        <end position="300"/>
    </location>
</feature>
<dbReference type="Pfam" id="PF00106">
    <property type="entry name" value="adh_short"/>
    <property type="match status" value="1"/>
</dbReference>
<dbReference type="SUPFAM" id="SSF51735">
    <property type="entry name" value="NAD(P)-binding Rossmann-fold domains"/>
    <property type="match status" value="1"/>
</dbReference>
<keyword evidence="2" id="KW-0560">Oxidoreductase</keyword>
<evidence type="ECO:0000313" key="5">
    <source>
        <dbReference type="EMBL" id="NYF91423.1"/>
    </source>
</evidence>
<sequence length="300" mass="33129">MKHKGDGMKRVLITGAATGLGYGTALQLAEKGFEVIAAVEIYGQVQPLKRDVAARGLSVQVEKLDVTVEGDRRKALGWNIDILVNNAGVLEGGSVVDIPASNMRHEFEVNVIGPLLLTQGIVKQMAKRGRGRIVWVSSREGLNVNPFTGIYSASKHAIEAIAETMSMELQEFGVEVATINPGPFLTGFNDRGFQTWESWEDIPSERLFEYTKLAFPRPQFDPALMITTMTKVVAGEVDSYRNLEPQSMLEETKKNIEAPWTKTVKDGLGTRAAQVQKCYDMNPETPESNWTPEERDGASR</sequence>
<dbReference type="GO" id="GO:0016491">
    <property type="term" value="F:oxidoreductase activity"/>
    <property type="evidence" value="ECO:0007669"/>
    <property type="project" value="UniProtKB-KW"/>
</dbReference>
<evidence type="ECO:0000313" key="6">
    <source>
        <dbReference type="Proteomes" id="UP000564385"/>
    </source>
</evidence>